<keyword evidence="1" id="KW-0472">Membrane</keyword>
<sequence length="68" mass="7903">MRSITYGWALWRVATKTRDWLAVAYFAESIGSCHILGLLWRRIPILLVVLWWVRHDGGSRLNSRCGSM</sequence>
<accession>A0ABR4K9F1</accession>
<feature type="transmembrane region" description="Helical" evidence="1">
    <location>
        <begin position="20"/>
        <end position="40"/>
    </location>
</feature>
<evidence type="ECO:0000313" key="2">
    <source>
        <dbReference type="EMBL" id="KAL2848925.1"/>
    </source>
</evidence>
<protein>
    <recommendedName>
        <fullName evidence="4">Secreted protein</fullName>
    </recommendedName>
</protein>
<reference evidence="2 3" key="1">
    <citation type="submission" date="2024-07" db="EMBL/GenBank/DDBJ databases">
        <title>Section-level genome sequencing and comparative genomics of Aspergillus sections Usti and Cavernicolus.</title>
        <authorList>
            <consortium name="Lawrence Berkeley National Laboratory"/>
            <person name="Nybo J.L."/>
            <person name="Vesth T.C."/>
            <person name="Theobald S."/>
            <person name="Frisvad J.C."/>
            <person name="Larsen T.O."/>
            <person name="Kjaerboelling I."/>
            <person name="Rothschild-Mancinelli K."/>
            <person name="Lyhne E.K."/>
            <person name="Kogle M.E."/>
            <person name="Barry K."/>
            <person name="Clum A."/>
            <person name="Na H."/>
            <person name="Ledsgaard L."/>
            <person name="Lin J."/>
            <person name="Lipzen A."/>
            <person name="Kuo A."/>
            <person name="Riley R."/>
            <person name="Mondo S."/>
            <person name="Labutti K."/>
            <person name="Haridas S."/>
            <person name="Pangalinan J."/>
            <person name="Salamov A.A."/>
            <person name="Simmons B.A."/>
            <person name="Magnuson J.K."/>
            <person name="Chen J."/>
            <person name="Drula E."/>
            <person name="Henrissat B."/>
            <person name="Wiebenga A."/>
            <person name="Lubbers R.J."/>
            <person name="Gomes A.C."/>
            <person name="Makela M.R."/>
            <person name="Stajich J."/>
            <person name="Grigoriev I.V."/>
            <person name="Mortensen U.H."/>
            <person name="De Vries R.P."/>
            <person name="Baker S.E."/>
            <person name="Andersen M.R."/>
        </authorList>
    </citation>
    <scope>NUCLEOTIDE SEQUENCE [LARGE SCALE GENOMIC DNA]</scope>
    <source>
        <strain evidence="2 3">CBS 123904</strain>
    </source>
</reference>
<dbReference type="EMBL" id="JBFXLU010000046">
    <property type="protein sequence ID" value="KAL2848925.1"/>
    <property type="molecule type" value="Genomic_DNA"/>
</dbReference>
<keyword evidence="3" id="KW-1185">Reference proteome</keyword>
<name>A0ABR4K9F1_9EURO</name>
<keyword evidence="1" id="KW-1133">Transmembrane helix</keyword>
<dbReference type="Proteomes" id="UP001610446">
    <property type="component" value="Unassembled WGS sequence"/>
</dbReference>
<comment type="caution">
    <text evidence="2">The sequence shown here is derived from an EMBL/GenBank/DDBJ whole genome shotgun (WGS) entry which is preliminary data.</text>
</comment>
<gene>
    <name evidence="2" type="ORF">BJY01DRAFT_211247</name>
</gene>
<evidence type="ECO:0008006" key="4">
    <source>
        <dbReference type="Google" id="ProtNLM"/>
    </source>
</evidence>
<organism evidence="2 3">
    <name type="scientific">Aspergillus pseudoustus</name>
    <dbReference type="NCBI Taxonomy" id="1810923"/>
    <lineage>
        <taxon>Eukaryota</taxon>
        <taxon>Fungi</taxon>
        <taxon>Dikarya</taxon>
        <taxon>Ascomycota</taxon>
        <taxon>Pezizomycotina</taxon>
        <taxon>Eurotiomycetes</taxon>
        <taxon>Eurotiomycetidae</taxon>
        <taxon>Eurotiales</taxon>
        <taxon>Aspergillaceae</taxon>
        <taxon>Aspergillus</taxon>
        <taxon>Aspergillus subgen. Nidulantes</taxon>
    </lineage>
</organism>
<evidence type="ECO:0000313" key="3">
    <source>
        <dbReference type="Proteomes" id="UP001610446"/>
    </source>
</evidence>
<keyword evidence="1" id="KW-0812">Transmembrane</keyword>
<proteinExistence type="predicted"/>
<evidence type="ECO:0000256" key="1">
    <source>
        <dbReference type="SAM" id="Phobius"/>
    </source>
</evidence>